<evidence type="ECO:0000313" key="9">
    <source>
        <dbReference type="EMBL" id="MDY0874177.1"/>
    </source>
</evidence>
<evidence type="ECO:0000256" key="3">
    <source>
        <dbReference type="ARBA" id="ARBA00022448"/>
    </source>
</evidence>
<evidence type="ECO:0000256" key="2">
    <source>
        <dbReference type="ARBA" id="ARBA00007613"/>
    </source>
</evidence>
<evidence type="ECO:0000313" key="10">
    <source>
        <dbReference type="Proteomes" id="UP001271769"/>
    </source>
</evidence>
<proteinExistence type="inferred from homology"/>
<name>A0ABU5E4F0_9PROT</name>
<accession>A0ABU5E4F0</accession>
<keyword evidence="10" id="KW-1185">Reference proteome</keyword>
<protein>
    <submittedName>
        <fullName evidence="9">TolC family outer membrane protein</fullName>
    </submittedName>
</protein>
<evidence type="ECO:0000256" key="7">
    <source>
        <dbReference type="ARBA" id="ARBA00023237"/>
    </source>
</evidence>
<sequence>MIEVTRTRITKALLLGAVVGTAFGIGVNGAQAMSLKDAIQLVVTTNPTVGEQVKNRRSIDHELRQARGAYLPQIDAEFNMGPEFSENGGVDHPDATLNQGPHDHGRVLFTQNAQVSLQQPIFDGGRIDSEVERQKGRIRSQAERIQDEAQVQSLDAVQVYLDVLRHTERVTNAEENVRAHEEILGLVQKRAELGGGNIADVRQAEARLATARSSLIQIQGDLRNSQATFQRVVGQPAGDLEPVTTAADMPIPADVEQSVARGLQVNPKVLLEKHDIQVAQSELDVEDAAFWPQVELQLTGNTSQHANGREDNTYNAAALLNIQYNLYKGGADVARSKEFKEHINEQLEQLRQREREVEEDVRVSWADRQTQQESIANLEKQVDANQQTKDVYQQQFDIGQRGLLDLLDAANDLFLSKDDLISARSFETFAGYRIVAAQGELVQYVGAQMPVEATPDEVNYAE</sequence>
<dbReference type="InterPro" id="IPR003423">
    <property type="entry name" value="OMP_efflux"/>
</dbReference>
<evidence type="ECO:0000256" key="6">
    <source>
        <dbReference type="ARBA" id="ARBA00023136"/>
    </source>
</evidence>
<reference evidence="9 10" key="1">
    <citation type="journal article" date="2013" name="Antonie Van Leeuwenhoek">
        <title>Dongia rigui sp. nov., isolated from freshwater of a large wetland in Korea.</title>
        <authorList>
            <person name="Baik K.S."/>
            <person name="Hwang Y.M."/>
            <person name="Choi J.S."/>
            <person name="Kwon J."/>
            <person name="Seong C.N."/>
        </authorList>
    </citation>
    <scope>NUCLEOTIDE SEQUENCE [LARGE SCALE GENOMIC DNA]</scope>
    <source>
        <strain evidence="9 10">04SU4-P</strain>
    </source>
</reference>
<evidence type="ECO:0000256" key="1">
    <source>
        <dbReference type="ARBA" id="ARBA00004442"/>
    </source>
</evidence>
<keyword evidence="4" id="KW-1134">Transmembrane beta strand</keyword>
<dbReference type="InterPro" id="IPR010130">
    <property type="entry name" value="T1SS_OMP_TolC"/>
</dbReference>
<dbReference type="Proteomes" id="UP001271769">
    <property type="component" value="Unassembled WGS sequence"/>
</dbReference>
<dbReference type="Pfam" id="PF02321">
    <property type="entry name" value="OEP"/>
    <property type="match status" value="2"/>
</dbReference>
<organism evidence="9 10">
    <name type="scientific">Dongia rigui</name>
    <dbReference type="NCBI Taxonomy" id="940149"/>
    <lineage>
        <taxon>Bacteria</taxon>
        <taxon>Pseudomonadati</taxon>
        <taxon>Pseudomonadota</taxon>
        <taxon>Alphaproteobacteria</taxon>
        <taxon>Rhodospirillales</taxon>
        <taxon>Dongiaceae</taxon>
        <taxon>Dongia</taxon>
    </lineage>
</organism>
<comment type="subcellular location">
    <subcellularLocation>
        <location evidence="1">Cell outer membrane</location>
    </subcellularLocation>
</comment>
<keyword evidence="6" id="KW-0472">Membrane</keyword>
<dbReference type="Gene3D" id="1.20.1600.10">
    <property type="entry name" value="Outer membrane efflux proteins (OEP)"/>
    <property type="match status" value="1"/>
</dbReference>
<dbReference type="InterPro" id="IPR051906">
    <property type="entry name" value="TolC-like"/>
</dbReference>
<evidence type="ECO:0000256" key="5">
    <source>
        <dbReference type="ARBA" id="ARBA00022692"/>
    </source>
</evidence>
<dbReference type="NCBIfam" id="TIGR01844">
    <property type="entry name" value="type_I_sec_TolC"/>
    <property type="match status" value="1"/>
</dbReference>
<keyword evidence="8" id="KW-0175">Coiled coil</keyword>
<dbReference type="PANTHER" id="PTHR30026:SF22">
    <property type="entry name" value="OUTER MEMBRANE EFFLUX PROTEIN"/>
    <property type="match status" value="1"/>
</dbReference>
<dbReference type="RefSeq" id="WP_320502650.1">
    <property type="nucleotide sequence ID" value="NZ_JAXCLX010000004.1"/>
</dbReference>
<keyword evidence="7" id="KW-0998">Cell outer membrane</keyword>
<dbReference type="EMBL" id="JAXCLX010000004">
    <property type="protein sequence ID" value="MDY0874177.1"/>
    <property type="molecule type" value="Genomic_DNA"/>
</dbReference>
<gene>
    <name evidence="9" type="ORF">SMD31_19705</name>
</gene>
<comment type="caution">
    <text evidence="9">The sequence shown here is derived from an EMBL/GenBank/DDBJ whole genome shotgun (WGS) entry which is preliminary data.</text>
</comment>
<evidence type="ECO:0000256" key="8">
    <source>
        <dbReference type="SAM" id="Coils"/>
    </source>
</evidence>
<keyword evidence="5" id="KW-0812">Transmembrane</keyword>
<keyword evidence="3" id="KW-0813">Transport</keyword>
<feature type="coiled-coil region" evidence="8">
    <location>
        <begin position="333"/>
        <end position="395"/>
    </location>
</feature>
<dbReference type="SUPFAM" id="SSF56954">
    <property type="entry name" value="Outer membrane efflux proteins (OEP)"/>
    <property type="match status" value="1"/>
</dbReference>
<evidence type="ECO:0000256" key="4">
    <source>
        <dbReference type="ARBA" id="ARBA00022452"/>
    </source>
</evidence>
<dbReference type="PANTHER" id="PTHR30026">
    <property type="entry name" value="OUTER MEMBRANE PROTEIN TOLC"/>
    <property type="match status" value="1"/>
</dbReference>
<comment type="similarity">
    <text evidence="2">Belongs to the outer membrane factor (OMF) (TC 1.B.17) family.</text>
</comment>